<dbReference type="GO" id="GO:0016747">
    <property type="term" value="F:acyltransferase activity, transferring groups other than amino-acyl groups"/>
    <property type="evidence" value="ECO:0007669"/>
    <property type="project" value="UniProtKB-ARBA"/>
</dbReference>
<gene>
    <name evidence="3" type="ORF">AYBTSS11_LOCUS1466</name>
</gene>
<accession>A0AA86RND1</accession>
<protein>
    <recommendedName>
        <fullName evidence="5">Phenolic glucoside malonyltransferase 1-like</fullName>
    </recommendedName>
</protein>
<keyword evidence="2" id="KW-0012">Acyltransferase</keyword>
<sequence>MASRNIKIHEHCTVAPPSASQISLPLTFFDLFWLRFHPVERIFFYTLPTPHSHPPIFYTQVVPKLKTSLSHTLQYFSPLAGNVVWPNGSSSPVVQYTPGDAVSLVLAESESDFDHMLDNAPKEASESRCLVPHLESSDSHASVVALQITLFPNRGFAIGTTTHHAVLDGKTSTAFIKTWASMCKINDDDSESSPSLAPELEPFFDRTVIKSEKALGLNFRTNWTEILSQLFPSENSDGRCLKLLPFTPKLENRVRGAFALTGEDLEKLRNRVFSKWNSVDIVEAESKSNSRVSSTTPTKLSSFVLTCAYTSVCIAKAYAGVEKEKNKFAFGFTVDCRARLDPPIPENYFGNCVSGLLVDAKPWEYTEEEGFVIIAKSIYSKIKQMLEEGVFHGADGLASRYVNLAKEGVEIMGIAGSNRFGVYGNDFGWGKPSKVEIASIDRALTIGLAENREVKGGVEVEVVLKKPVMDLFQSLFAAGLSDE</sequence>
<proteinExistence type="predicted"/>
<dbReference type="EMBL" id="OY731398">
    <property type="protein sequence ID" value="CAJ1833517.1"/>
    <property type="molecule type" value="Genomic_DNA"/>
</dbReference>
<name>A0AA86RND1_9FABA</name>
<dbReference type="PANTHER" id="PTHR31625">
    <property type="match status" value="1"/>
</dbReference>
<dbReference type="Gene3D" id="3.30.559.10">
    <property type="entry name" value="Chloramphenicol acetyltransferase-like domain"/>
    <property type="match status" value="2"/>
</dbReference>
<evidence type="ECO:0000256" key="1">
    <source>
        <dbReference type="ARBA" id="ARBA00022679"/>
    </source>
</evidence>
<evidence type="ECO:0000313" key="3">
    <source>
        <dbReference type="EMBL" id="CAJ1833517.1"/>
    </source>
</evidence>
<keyword evidence="4" id="KW-1185">Reference proteome</keyword>
<evidence type="ECO:0008006" key="5">
    <source>
        <dbReference type="Google" id="ProtNLM"/>
    </source>
</evidence>
<keyword evidence="1" id="KW-0808">Transferase</keyword>
<reference evidence="3" key="1">
    <citation type="submission" date="2023-10" db="EMBL/GenBank/DDBJ databases">
        <authorList>
            <person name="Domelevo Entfellner J.-B."/>
        </authorList>
    </citation>
    <scope>NUCLEOTIDE SEQUENCE</scope>
</reference>
<dbReference type="SUPFAM" id="SSF52777">
    <property type="entry name" value="CoA-dependent acyltransferases"/>
    <property type="match status" value="1"/>
</dbReference>
<evidence type="ECO:0000313" key="4">
    <source>
        <dbReference type="Proteomes" id="UP001189624"/>
    </source>
</evidence>
<organism evidence="3 4">
    <name type="scientific">Sphenostylis stenocarpa</name>
    <dbReference type="NCBI Taxonomy" id="92480"/>
    <lineage>
        <taxon>Eukaryota</taxon>
        <taxon>Viridiplantae</taxon>
        <taxon>Streptophyta</taxon>
        <taxon>Embryophyta</taxon>
        <taxon>Tracheophyta</taxon>
        <taxon>Spermatophyta</taxon>
        <taxon>Magnoliopsida</taxon>
        <taxon>eudicotyledons</taxon>
        <taxon>Gunneridae</taxon>
        <taxon>Pentapetalae</taxon>
        <taxon>rosids</taxon>
        <taxon>fabids</taxon>
        <taxon>Fabales</taxon>
        <taxon>Fabaceae</taxon>
        <taxon>Papilionoideae</taxon>
        <taxon>50 kb inversion clade</taxon>
        <taxon>NPAAA clade</taxon>
        <taxon>indigoferoid/millettioid clade</taxon>
        <taxon>Phaseoleae</taxon>
        <taxon>Sphenostylis</taxon>
    </lineage>
</organism>
<dbReference type="Proteomes" id="UP001189624">
    <property type="component" value="Chromosome 1"/>
</dbReference>
<dbReference type="Gramene" id="rna-AYBTSS11_LOCUS1466">
    <property type="protein sequence ID" value="CAJ1833517.1"/>
    <property type="gene ID" value="gene-AYBTSS11_LOCUS1466"/>
</dbReference>
<dbReference type="AlphaFoldDB" id="A0AA86RND1"/>
<evidence type="ECO:0000256" key="2">
    <source>
        <dbReference type="ARBA" id="ARBA00023315"/>
    </source>
</evidence>
<dbReference type="InterPro" id="IPR023213">
    <property type="entry name" value="CAT-like_dom_sf"/>
</dbReference>
<dbReference type="Pfam" id="PF02458">
    <property type="entry name" value="Transferase"/>
    <property type="match status" value="1"/>
</dbReference>
<dbReference type="InterPro" id="IPR051504">
    <property type="entry name" value="Plant_metabolite_acyltrans"/>
</dbReference>